<evidence type="ECO:0000259" key="3">
    <source>
        <dbReference type="Pfam" id="PF26628"/>
    </source>
</evidence>
<evidence type="ECO:0000259" key="2">
    <source>
        <dbReference type="Pfam" id="PF12733"/>
    </source>
</evidence>
<feature type="region of interest" description="Disordered" evidence="1">
    <location>
        <begin position="274"/>
        <end position="293"/>
    </location>
</feature>
<dbReference type="InterPro" id="IPR013783">
    <property type="entry name" value="Ig-like_fold"/>
</dbReference>
<evidence type="ECO:0008006" key="6">
    <source>
        <dbReference type="Google" id="ProtNLM"/>
    </source>
</evidence>
<evidence type="ECO:0000313" key="5">
    <source>
        <dbReference type="Proteomes" id="UP000214684"/>
    </source>
</evidence>
<dbReference type="InterPro" id="IPR036116">
    <property type="entry name" value="FN3_sf"/>
</dbReference>
<proteinExistence type="predicted"/>
<feature type="domain" description="DUF8202" evidence="3">
    <location>
        <begin position="224"/>
        <end position="409"/>
    </location>
</feature>
<name>A0A227NVG0_9FLAO</name>
<dbReference type="Pfam" id="PF26628">
    <property type="entry name" value="DUF8202"/>
    <property type="match status" value="1"/>
</dbReference>
<protein>
    <recommendedName>
        <fullName evidence="6">Cadherin-like beta sandwich domain-containing protein</fullName>
    </recommendedName>
</protein>
<comment type="caution">
    <text evidence="4">The sequence shown here is derived from an EMBL/GenBank/DDBJ whole genome shotgun (WGS) entry which is preliminary data.</text>
</comment>
<dbReference type="EMBL" id="MUGS01000045">
    <property type="protein sequence ID" value="OXG01707.1"/>
    <property type="molecule type" value="Genomic_DNA"/>
</dbReference>
<dbReference type="SUPFAM" id="SSF49265">
    <property type="entry name" value="Fibronectin type III"/>
    <property type="match status" value="1"/>
</dbReference>
<evidence type="ECO:0000313" key="4">
    <source>
        <dbReference type="EMBL" id="OXG01707.1"/>
    </source>
</evidence>
<dbReference type="InterPro" id="IPR058515">
    <property type="entry name" value="DUF8202"/>
</dbReference>
<dbReference type="InterPro" id="IPR025883">
    <property type="entry name" value="Cadherin-like_domain"/>
</dbReference>
<feature type="domain" description="Cadherin-like beta-sandwich-like" evidence="2">
    <location>
        <begin position="654"/>
        <end position="736"/>
    </location>
</feature>
<dbReference type="Gene3D" id="2.60.40.10">
    <property type="entry name" value="Immunoglobulins"/>
    <property type="match status" value="1"/>
</dbReference>
<reference evidence="4 5" key="1">
    <citation type="submission" date="2016-11" db="EMBL/GenBank/DDBJ databases">
        <title>Whole genomes of Flavobacteriaceae.</title>
        <authorList>
            <person name="Stine C."/>
            <person name="Li C."/>
            <person name="Tadesse D."/>
        </authorList>
    </citation>
    <scope>NUCLEOTIDE SEQUENCE [LARGE SCALE GENOMIC DNA]</scope>
    <source>
        <strain evidence="4 5">DSM 24704</strain>
    </source>
</reference>
<feature type="domain" description="Cadherin-like beta-sandwich-like" evidence="2">
    <location>
        <begin position="546"/>
        <end position="637"/>
    </location>
</feature>
<feature type="domain" description="Cadherin-like beta-sandwich-like" evidence="2">
    <location>
        <begin position="744"/>
        <end position="836"/>
    </location>
</feature>
<dbReference type="InterPro" id="IPR026341">
    <property type="entry name" value="T9SS_type_B"/>
</dbReference>
<dbReference type="NCBIfam" id="TIGR04131">
    <property type="entry name" value="Bac_Flav_CTERM"/>
    <property type="match status" value="1"/>
</dbReference>
<gene>
    <name evidence="4" type="ORF">B0A64_18860</name>
</gene>
<accession>A0A227NVG0</accession>
<organism evidence="4 5">
    <name type="scientific">Flavobacterium araucananum</name>
    <dbReference type="NCBI Taxonomy" id="946678"/>
    <lineage>
        <taxon>Bacteria</taxon>
        <taxon>Pseudomonadati</taxon>
        <taxon>Bacteroidota</taxon>
        <taxon>Flavobacteriia</taxon>
        <taxon>Flavobacteriales</taxon>
        <taxon>Flavobacteriaceae</taxon>
        <taxon>Flavobacterium</taxon>
    </lineage>
</organism>
<dbReference type="Proteomes" id="UP000214684">
    <property type="component" value="Unassembled WGS sequence"/>
</dbReference>
<dbReference type="AlphaFoldDB" id="A0A227NVG0"/>
<sequence>MGFPFYGVAQNPGGVLGQAVWYKANTGITVSATKVTQWTDFSGNDNHAIQSTATSQPAYTANSINFNQAVTFSGSNYLTAPINDLPSGNDSRSVFVVATAADAQVGSGWIYGYGGGPGNAFNIGKSATISALYASGFSDDAQSSNGFWVNNVPKLGTITYSSPTVSFFDASSPFGTSTKAWNTVLTPDSARIGAFVNSSTEFWNGNIAEIIVYPSAITGSAAASIETYLSIKYGIHKTDGYRNSMGVMVWNITNNAAYNNDVFGIAQDDASGLLQPQSNSTNTGSGDGTGQSGKGNIIISSPSALVNNRFLMIGHNATTLAEADVIVAGNLTKRVQRNWKVQATGTLGTVTLSYDISGLNYSGQIASDYTLLVDPTGSGDFTGGSVVKYPAAGLSGTKVSFSNVTLPTGAVFTFQTISVPTIQASNLVFTNTTTTTTTASWTIGNGTERAVFIYAGANGSALPLNYTTYTANAALGSGTQIGTSGWYCIYKGTGTTVDITGLTPGTTYQVMTIEYNGTTAGKEVYQTAIATGNPVAVTTISNIATLSNLTLSSGPLDPVFASAKIEYTATVENAISSVTLTPVVTQANATITINGVTVASGSAFELNNLLVGPNVVTIEVMAQDGITKKTYTTTITRLPSTDASLINLLLSEGSLNPSFTTNEIEYSAVVKNNISTITVTPVSTDANATITINDAIVASGKASDPIDLIIGQTTITTAVMAQDGVTIKTYTITITRLASSDASLSDLSITDGDLKPSFSGDKTDYNVTVENAIDTFTVTPIANDANATMTINGVPVDNTASGTTIPLNVGDNTITIVVTAPDGTTIQTYTIHVYREGAQVVATNVITPNGDGINDFWVVKNLNAYPNNSVKVFDRAGRVVYSKNNYNNDWDGSYNGSPLSGNTYYYLINLGSNLPKIKGFITIIRD</sequence>
<evidence type="ECO:0000256" key="1">
    <source>
        <dbReference type="SAM" id="MobiDB-lite"/>
    </source>
</evidence>
<keyword evidence="5" id="KW-1185">Reference proteome</keyword>
<dbReference type="Pfam" id="PF13585">
    <property type="entry name" value="CHU_C"/>
    <property type="match status" value="1"/>
</dbReference>
<dbReference type="Pfam" id="PF12733">
    <property type="entry name" value="Cadherin-like"/>
    <property type="match status" value="3"/>
</dbReference>